<proteinExistence type="predicted"/>
<evidence type="ECO:0000313" key="2">
    <source>
        <dbReference type="Proteomes" id="UP001148629"/>
    </source>
</evidence>
<reference evidence="1" key="1">
    <citation type="submission" date="2022-08" db="EMBL/GenBank/DDBJ databases">
        <title>Genome Sequence of Fusarium decemcellulare.</title>
        <authorList>
            <person name="Buettner E."/>
        </authorList>
    </citation>
    <scope>NUCLEOTIDE SEQUENCE</scope>
    <source>
        <strain evidence="1">Babe19</strain>
    </source>
</reference>
<comment type="caution">
    <text evidence="1">The sequence shown here is derived from an EMBL/GenBank/DDBJ whole genome shotgun (WGS) entry which is preliminary data.</text>
</comment>
<evidence type="ECO:0000313" key="1">
    <source>
        <dbReference type="EMBL" id="KAJ3546501.1"/>
    </source>
</evidence>
<name>A0ACC1SU35_9HYPO</name>
<organism evidence="1 2">
    <name type="scientific">Fusarium decemcellulare</name>
    <dbReference type="NCBI Taxonomy" id="57161"/>
    <lineage>
        <taxon>Eukaryota</taxon>
        <taxon>Fungi</taxon>
        <taxon>Dikarya</taxon>
        <taxon>Ascomycota</taxon>
        <taxon>Pezizomycotina</taxon>
        <taxon>Sordariomycetes</taxon>
        <taxon>Hypocreomycetidae</taxon>
        <taxon>Hypocreales</taxon>
        <taxon>Nectriaceae</taxon>
        <taxon>Fusarium</taxon>
        <taxon>Fusarium decemcellulare species complex</taxon>
    </lineage>
</organism>
<accession>A0ACC1SU35</accession>
<dbReference type="Proteomes" id="UP001148629">
    <property type="component" value="Unassembled WGS sequence"/>
</dbReference>
<dbReference type="EMBL" id="JANRMS010000111">
    <property type="protein sequence ID" value="KAJ3546501.1"/>
    <property type="molecule type" value="Genomic_DNA"/>
</dbReference>
<gene>
    <name evidence="1" type="ORF">NM208_g1974</name>
</gene>
<protein>
    <submittedName>
        <fullName evidence="1">Uncharacterized protein</fullName>
    </submittedName>
</protein>
<keyword evidence="2" id="KW-1185">Reference proteome</keyword>
<sequence>MKINFSLISLLVTGVLAKTPPGFSPSTNANLGVKYGDIKASEGSSVPISDATASPSLVIPQSGNSSHFVLLVDLDAPNGTNSNSFSPFLHWAAFIPSSTQDLPGNASKQSDFAPYYGPAPPQGTGPHRYVVLLFASHDKTFNVPSSFKDFDGFNVTDRVTFNIEKFALDAKLELAAANWFTSENQTVALTNNAAYKGLAGYWALAVEFGINLPITNWHQKRLACSSCLAQPSPVHTVRLYREFEVEVIRQSLNLYLMARKEDDEQNCPNKTAASRLRTRVKLPGAAVFSLDLPERPRAITIAKGTKSRSGCNECKRRRIKCDEGRPVCARCMTGRRRCQFPFAHNHAKLPIPASLARNASPPDNRILIEPNSNLSIFGDQQQWDLFNQFTIATAQAGTLPINTLSHLTPQIAQQEPAVREICCAIGAAGGAFLNPFSDPGTDEKHYTTSLKYYNHAIRAVSQPTSSKDYSLIATLSSILFVTYDMLRGDMQTALMHFKFGLRIAEAYFNRRCQKTGLPLAGLVLSAFESSVLDMLQRLTTYPWEIEPSLTDPKLATGYRLLIECDSSKHRYAIEDMPSWFDDLPQALRWWDVTQHHILHHMKGKPRSPAKNPNSSPQENVWDDPFDILRRWHNSFTPLLQSAKENRQESPSQYLSACVLKALYLDATTDLHKRNRPIDILPDARLVYLDIIQTTRDLAQRWEWKSSKSMSMENAIIRPLVFVLSHCHDKDVRHEVRNVLGNLHQSCHMAGILVAALSQGEGQWMSEKLKNIERSFGWDLTACGCNSGVVLEWCGLPVYNVTIVLTKASVLTFYLRFTVDVYFRTCAYALILIVVCNSLVNVIGSLILNCEGYMEENCKRFFIIQLVYSTLNVATDATILILPFWLLRPLKIPPARKIGIALVLMAGGL</sequence>